<organism evidence="3 5">
    <name type="scientific">Aureobasidium pullulans</name>
    <name type="common">Black yeast</name>
    <name type="synonym">Pullularia pullulans</name>
    <dbReference type="NCBI Taxonomy" id="5580"/>
    <lineage>
        <taxon>Eukaryota</taxon>
        <taxon>Fungi</taxon>
        <taxon>Dikarya</taxon>
        <taxon>Ascomycota</taxon>
        <taxon>Pezizomycotina</taxon>
        <taxon>Dothideomycetes</taxon>
        <taxon>Dothideomycetidae</taxon>
        <taxon>Dothideales</taxon>
        <taxon>Saccotheciaceae</taxon>
        <taxon>Aureobasidium</taxon>
    </lineage>
</organism>
<dbReference type="EMBL" id="QZAM01000012">
    <property type="protein sequence ID" value="THW51837.1"/>
    <property type="molecule type" value="Genomic_DNA"/>
</dbReference>
<dbReference type="InterPro" id="IPR011333">
    <property type="entry name" value="SKP1/BTB/POZ_sf"/>
</dbReference>
<reference evidence="5 6" key="1">
    <citation type="submission" date="2018-10" db="EMBL/GenBank/DDBJ databases">
        <title>Fifty Aureobasidium pullulans genomes reveal a recombining polyextremotolerant generalist.</title>
        <authorList>
            <person name="Gostincar C."/>
            <person name="Turk M."/>
            <person name="Zajc J."/>
            <person name="Gunde-Cimerman N."/>
        </authorList>
    </citation>
    <scope>NUCLEOTIDE SEQUENCE [LARGE SCALE GENOMIC DNA]</scope>
    <source>
        <strain evidence="4 7">EXF-10081</strain>
        <strain evidence="3 5">EXF-10507</strain>
        <strain evidence="2 6">EXF-10796</strain>
    </source>
</reference>
<name>A0A4S8YLH9_AURPU</name>
<dbReference type="Gene3D" id="3.30.710.10">
    <property type="entry name" value="Potassium Channel Kv1.1, Chain A"/>
    <property type="match status" value="1"/>
</dbReference>
<dbReference type="Proteomes" id="UP000310374">
    <property type="component" value="Unassembled WGS sequence"/>
</dbReference>
<dbReference type="SUPFAM" id="SSF54695">
    <property type="entry name" value="POZ domain"/>
    <property type="match status" value="1"/>
</dbReference>
<proteinExistence type="predicted"/>
<dbReference type="PROSITE" id="PS50097">
    <property type="entry name" value="BTB"/>
    <property type="match status" value="1"/>
</dbReference>
<dbReference type="CDD" id="cd18186">
    <property type="entry name" value="BTB_POZ_ZBTB_KLHL-like"/>
    <property type="match status" value="1"/>
</dbReference>
<sequence>MVIKSDTHHLYAHKIVLAQQSKYFLRAFLGNFSIAPSPVIDPGDEDDPSLVMDMVQYMYCYGAVCCNLKYPYKATLDWLIDLHILADMYDFMSLTLQTSRLLRKQRILMPA</sequence>
<dbReference type="Pfam" id="PF00651">
    <property type="entry name" value="BTB"/>
    <property type="match status" value="1"/>
</dbReference>
<protein>
    <recommendedName>
        <fullName evidence="1">BTB domain-containing protein</fullName>
    </recommendedName>
</protein>
<dbReference type="AlphaFoldDB" id="A0A4S8YLH9"/>
<dbReference type="InterPro" id="IPR000210">
    <property type="entry name" value="BTB/POZ_dom"/>
</dbReference>
<evidence type="ECO:0000313" key="6">
    <source>
        <dbReference type="Proteomes" id="UP000309076"/>
    </source>
</evidence>
<feature type="domain" description="BTB" evidence="1">
    <location>
        <begin position="1"/>
        <end position="59"/>
    </location>
</feature>
<dbReference type="Proteomes" id="UP000309076">
    <property type="component" value="Unassembled WGS sequence"/>
</dbReference>
<comment type="caution">
    <text evidence="3">The sequence shown here is derived from an EMBL/GenBank/DDBJ whole genome shotgun (WGS) entry which is preliminary data.</text>
</comment>
<evidence type="ECO:0000313" key="5">
    <source>
        <dbReference type="Proteomes" id="UP000304928"/>
    </source>
</evidence>
<evidence type="ECO:0000313" key="4">
    <source>
        <dbReference type="EMBL" id="THX25849.1"/>
    </source>
</evidence>
<dbReference type="EMBL" id="QZAR01000085">
    <property type="protein sequence ID" value="THW89276.1"/>
    <property type="molecule type" value="Genomic_DNA"/>
</dbReference>
<accession>A0A4S8YLH9</accession>
<evidence type="ECO:0000313" key="3">
    <source>
        <dbReference type="EMBL" id="THW89276.1"/>
    </source>
</evidence>
<evidence type="ECO:0000313" key="7">
    <source>
        <dbReference type="Proteomes" id="UP000310374"/>
    </source>
</evidence>
<dbReference type="Proteomes" id="UP000304928">
    <property type="component" value="Unassembled WGS sequence"/>
</dbReference>
<dbReference type="EMBL" id="QZAT01000091">
    <property type="protein sequence ID" value="THX25849.1"/>
    <property type="molecule type" value="Genomic_DNA"/>
</dbReference>
<evidence type="ECO:0000313" key="2">
    <source>
        <dbReference type="EMBL" id="THW51837.1"/>
    </source>
</evidence>
<gene>
    <name evidence="4" type="ORF">D6D12_06628</name>
    <name evidence="3" type="ORF">D6D15_05371</name>
    <name evidence="2" type="ORF">D6D21_01302</name>
</gene>
<evidence type="ECO:0000259" key="1">
    <source>
        <dbReference type="PROSITE" id="PS50097"/>
    </source>
</evidence>